<protein>
    <submittedName>
        <fullName evidence="1">Uncharacterized protein</fullName>
    </submittedName>
</protein>
<organism evidence="1">
    <name type="scientific">Rhizophora mucronata</name>
    <name type="common">Asiatic mangrove</name>
    <dbReference type="NCBI Taxonomy" id="61149"/>
    <lineage>
        <taxon>Eukaryota</taxon>
        <taxon>Viridiplantae</taxon>
        <taxon>Streptophyta</taxon>
        <taxon>Embryophyta</taxon>
        <taxon>Tracheophyta</taxon>
        <taxon>Spermatophyta</taxon>
        <taxon>Magnoliopsida</taxon>
        <taxon>eudicotyledons</taxon>
        <taxon>Gunneridae</taxon>
        <taxon>Pentapetalae</taxon>
        <taxon>rosids</taxon>
        <taxon>fabids</taxon>
        <taxon>Malpighiales</taxon>
        <taxon>Rhizophoraceae</taxon>
        <taxon>Rhizophora</taxon>
    </lineage>
</organism>
<accession>A0A2P2IMD3</accession>
<proteinExistence type="predicted"/>
<dbReference type="AlphaFoldDB" id="A0A2P2IMD3"/>
<sequence>MKLGSKNGGNGNGGGAFAFTCTNLEVKGCDSPLLSGLFLPLLLR</sequence>
<name>A0A2P2IMD3_RHIMU</name>
<reference evidence="1" key="1">
    <citation type="submission" date="2018-02" db="EMBL/GenBank/DDBJ databases">
        <title>Rhizophora mucronata_Transcriptome.</title>
        <authorList>
            <person name="Meera S.P."/>
            <person name="Sreeshan A."/>
            <person name="Augustine A."/>
        </authorList>
    </citation>
    <scope>NUCLEOTIDE SEQUENCE</scope>
    <source>
        <tissue evidence="1">Leaf</tissue>
    </source>
</reference>
<dbReference type="EMBL" id="GGEC01001870">
    <property type="protein sequence ID" value="MBW82353.1"/>
    <property type="molecule type" value="Transcribed_RNA"/>
</dbReference>
<evidence type="ECO:0000313" key="1">
    <source>
        <dbReference type="EMBL" id="MBW82353.1"/>
    </source>
</evidence>
<dbReference type="EMBL" id="GGEC01001871">
    <property type="protein sequence ID" value="MBW82354.1"/>
    <property type="molecule type" value="Transcribed_RNA"/>
</dbReference>